<gene>
    <name evidence="2" type="ORF">CSSPJE1EN2_LOCUS286</name>
</gene>
<evidence type="ECO:0000313" key="3">
    <source>
        <dbReference type="Proteomes" id="UP001497522"/>
    </source>
</evidence>
<reference evidence="2 3" key="1">
    <citation type="submission" date="2024-03" db="EMBL/GenBank/DDBJ databases">
        <authorList>
            <consortium name="ELIXIR-Norway"/>
            <consortium name="Elixir Norway"/>
        </authorList>
    </citation>
    <scope>NUCLEOTIDE SEQUENCE [LARGE SCALE GENOMIC DNA]</scope>
</reference>
<accession>A0ABP1A2N1</accession>
<dbReference type="PROSITE" id="PS51257">
    <property type="entry name" value="PROKAR_LIPOPROTEIN"/>
    <property type="match status" value="1"/>
</dbReference>
<organism evidence="2 3">
    <name type="scientific">Sphagnum jensenii</name>
    <dbReference type="NCBI Taxonomy" id="128206"/>
    <lineage>
        <taxon>Eukaryota</taxon>
        <taxon>Viridiplantae</taxon>
        <taxon>Streptophyta</taxon>
        <taxon>Embryophyta</taxon>
        <taxon>Bryophyta</taxon>
        <taxon>Sphagnophytina</taxon>
        <taxon>Sphagnopsida</taxon>
        <taxon>Sphagnales</taxon>
        <taxon>Sphagnaceae</taxon>
        <taxon>Sphagnum</taxon>
    </lineage>
</organism>
<dbReference type="EMBL" id="OZ023702">
    <property type="protein sequence ID" value="CAK9857291.1"/>
    <property type="molecule type" value="Genomic_DNA"/>
</dbReference>
<feature type="signal peptide" evidence="1">
    <location>
        <begin position="1"/>
        <end position="29"/>
    </location>
</feature>
<proteinExistence type="predicted"/>
<keyword evidence="3" id="KW-1185">Reference proteome</keyword>
<dbReference type="Proteomes" id="UP001497522">
    <property type="component" value="Chromosome 1"/>
</dbReference>
<evidence type="ECO:0000256" key="1">
    <source>
        <dbReference type="SAM" id="SignalP"/>
    </source>
</evidence>
<feature type="chain" id="PRO_5046728434" description="WAP domain-containing protein" evidence="1">
    <location>
        <begin position="30"/>
        <end position="120"/>
    </location>
</feature>
<evidence type="ECO:0008006" key="4">
    <source>
        <dbReference type="Google" id="ProtNLM"/>
    </source>
</evidence>
<keyword evidence="1" id="KW-0732">Signal</keyword>
<protein>
    <recommendedName>
        <fullName evidence="4">WAP domain-containing protein</fullName>
    </recommendedName>
</protein>
<evidence type="ECO:0000313" key="2">
    <source>
        <dbReference type="EMBL" id="CAK9857291.1"/>
    </source>
</evidence>
<sequence>MTTSKISSAALHLLAIACIMLVAVQMTEAARELEDRVGGILVNREHVAAVHTKAGLTLFQAAACELLRLPCAVQSSIDDKCFPNGEECTQSKDCCSGICLIPLARPPPWPPVPGHCFPNT</sequence>
<name>A0ABP1A2N1_9BRYO</name>